<proteinExistence type="predicted"/>
<protein>
    <submittedName>
        <fullName evidence="1">Uncharacterized protein</fullName>
    </submittedName>
</protein>
<sequence length="270" mass="30025">MAEILVEICRASPVSENTYTQMLIDLNRLTDSVGPMDVEATPRFKAQLYALKVFVAQASKQAFSCTWSNNGPLANASLYELGALRSFLQTVRNVGDHDRRLFLEREYEYVMQAAYAHAHRVIDFEAWTDYSAGLREFLGENPMPDAKFEGSPAGLSETAIMPQVDRKRHGYAHDDYFSFNPHLHHDWEDAPPPSDDTREAYDALDTGDCGYSSADTTAANTPLWMALRFHVRRMRVPVALPAAARMVGTSALLSDTGAPGYAIGQEPQLS</sequence>
<comment type="caution">
    <text evidence="1">The sequence shown here is derived from an EMBL/GenBank/DDBJ whole genome shotgun (WGS) entry which is preliminary data.</text>
</comment>
<name>A0ABR0BD43_PURLI</name>
<reference evidence="1 2" key="1">
    <citation type="journal article" date="2024" name="Microbiol. Resour. Announc.">
        <title>Genome annotations for the ascomycete fungi Trichoderma harzianum, Trichoderma aggressivum, and Purpureocillium lilacinum.</title>
        <authorList>
            <person name="Beijen E.P.W."/>
            <person name="Ohm R.A."/>
        </authorList>
    </citation>
    <scope>NUCLEOTIDE SEQUENCE [LARGE SCALE GENOMIC DNA]</scope>
    <source>
        <strain evidence="1 2">CBS 150709</strain>
    </source>
</reference>
<dbReference type="EMBL" id="JAWRVI010000306">
    <property type="protein sequence ID" value="KAK4068506.1"/>
    <property type="molecule type" value="Genomic_DNA"/>
</dbReference>
<gene>
    <name evidence="1" type="ORF">Purlil1_13790</name>
</gene>
<dbReference type="Proteomes" id="UP001287286">
    <property type="component" value="Unassembled WGS sequence"/>
</dbReference>
<evidence type="ECO:0000313" key="1">
    <source>
        <dbReference type="EMBL" id="KAK4068506.1"/>
    </source>
</evidence>
<organism evidence="1 2">
    <name type="scientific">Purpureocillium lilacinum</name>
    <name type="common">Paecilomyces lilacinus</name>
    <dbReference type="NCBI Taxonomy" id="33203"/>
    <lineage>
        <taxon>Eukaryota</taxon>
        <taxon>Fungi</taxon>
        <taxon>Dikarya</taxon>
        <taxon>Ascomycota</taxon>
        <taxon>Pezizomycotina</taxon>
        <taxon>Sordariomycetes</taxon>
        <taxon>Hypocreomycetidae</taxon>
        <taxon>Hypocreales</taxon>
        <taxon>Ophiocordycipitaceae</taxon>
        <taxon>Purpureocillium</taxon>
    </lineage>
</organism>
<accession>A0ABR0BD43</accession>
<evidence type="ECO:0000313" key="2">
    <source>
        <dbReference type="Proteomes" id="UP001287286"/>
    </source>
</evidence>
<keyword evidence="2" id="KW-1185">Reference proteome</keyword>